<reference evidence="3" key="1">
    <citation type="submission" date="2014-07" db="EMBL/GenBank/DDBJ databases">
        <authorList>
            <person name="Martin A.A"/>
            <person name="De Silva N."/>
        </authorList>
    </citation>
    <scope>NUCLEOTIDE SEQUENCE</scope>
</reference>
<evidence type="ECO:0000256" key="2">
    <source>
        <dbReference type="SAM" id="Phobius"/>
    </source>
</evidence>
<dbReference type="Proteomes" id="UP000035680">
    <property type="component" value="Unassembled WGS sequence"/>
</dbReference>
<keyword evidence="3" id="KW-1185">Reference proteome</keyword>
<organism evidence="3 4">
    <name type="scientific">Strongyloides venezuelensis</name>
    <name type="common">Threadworm</name>
    <dbReference type="NCBI Taxonomy" id="75913"/>
    <lineage>
        <taxon>Eukaryota</taxon>
        <taxon>Metazoa</taxon>
        <taxon>Ecdysozoa</taxon>
        <taxon>Nematoda</taxon>
        <taxon>Chromadorea</taxon>
        <taxon>Rhabditida</taxon>
        <taxon>Tylenchina</taxon>
        <taxon>Panagrolaimomorpha</taxon>
        <taxon>Strongyloidoidea</taxon>
        <taxon>Strongyloididae</taxon>
        <taxon>Strongyloides</taxon>
    </lineage>
</organism>
<keyword evidence="2" id="KW-0472">Membrane</keyword>
<reference evidence="4" key="2">
    <citation type="submission" date="2015-08" db="UniProtKB">
        <authorList>
            <consortium name="WormBaseParasite"/>
        </authorList>
    </citation>
    <scope>IDENTIFICATION</scope>
</reference>
<feature type="compositionally biased region" description="Basic and acidic residues" evidence="1">
    <location>
        <begin position="185"/>
        <end position="196"/>
    </location>
</feature>
<keyword evidence="2" id="KW-1133">Transmembrane helix</keyword>
<proteinExistence type="predicted"/>
<feature type="transmembrane region" description="Helical" evidence="2">
    <location>
        <begin position="125"/>
        <end position="145"/>
    </location>
</feature>
<evidence type="ECO:0000313" key="4">
    <source>
        <dbReference type="WBParaSite" id="SVE_0583200.1"/>
    </source>
</evidence>
<accession>A0A0K0FAH7</accession>
<sequence>MISDDIYSFTKTKNKTKKNTKLLPKKIRSSHIKNTFKKIVASDIPLLSEYQILNNSRLKKLLFDVNDNKSGIEENTESRYFSLSKKKNENFNVSTSTISKSSTVLPTSQNLTNYQNDLVFGRFKLWVLIAFSLFYGILIVALIIICRIDLKVRNTTVACRKKTSKYDSDYSKTFSNLPPSLTPPKFHDENDIKDKK</sequence>
<evidence type="ECO:0000256" key="1">
    <source>
        <dbReference type="SAM" id="MobiDB-lite"/>
    </source>
</evidence>
<protein>
    <submittedName>
        <fullName evidence="4">Uncharacterized protein</fullName>
    </submittedName>
</protein>
<keyword evidence="2" id="KW-0812">Transmembrane</keyword>
<dbReference type="WBParaSite" id="SVE_0583200.1">
    <property type="protein sequence ID" value="SVE_0583200.1"/>
    <property type="gene ID" value="SVE_0583200"/>
</dbReference>
<feature type="region of interest" description="Disordered" evidence="1">
    <location>
        <begin position="168"/>
        <end position="196"/>
    </location>
</feature>
<dbReference type="AlphaFoldDB" id="A0A0K0FAH7"/>
<name>A0A0K0FAH7_STRVS</name>
<evidence type="ECO:0000313" key="3">
    <source>
        <dbReference type="Proteomes" id="UP000035680"/>
    </source>
</evidence>